<name>A0ABW3AQF9_9SPHI</name>
<dbReference type="Gene3D" id="3.10.450.410">
    <property type="match status" value="1"/>
</dbReference>
<accession>A0ABW3AQF9</accession>
<dbReference type="Proteomes" id="UP001597010">
    <property type="component" value="Unassembled WGS sequence"/>
</dbReference>
<sequence length="103" mass="12270">MNLLNQIGYILTIVAFNNCTNCSSREDQTSEKIITVLKQTPVSNFRADKEESFNNFFKKFESSQSFQIYRISFPLTVEHLQDDVESKRIIQKRKWHYTDFHKN</sequence>
<reference evidence="2" key="1">
    <citation type="journal article" date="2019" name="Int. J. Syst. Evol. Microbiol.">
        <title>The Global Catalogue of Microorganisms (GCM) 10K type strain sequencing project: providing services to taxonomists for standard genome sequencing and annotation.</title>
        <authorList>
            <consortium name="The Broad Institute Genomics Platform"/>
            <consortium name="The Broad Institute Genome Sequencing Center for Infectious Disease"/>
            <person name="Wu L."/>
            <person name="Ma J."/>
        </authorList>
    </citation>
    <scope>NUCLEOTIDE SEQUENCE [LARGE SCALE GENOMIC DNA]</scope>
    <source>
        <strain evidence="2">CCUG 61484</strain>
    </source>
</reference>
<dbReference type="EMBL" id="JBHTHZ010000002">
    <property type="protein sequence ID" value="MFD0792741.1"/>
    <property type="molecule type" value="Genomic_DNA"/>
</dbReference>
<dbReference type="RefSeq" id="WP_377111489.1">
    <property type="nucleotide sequence ID" value="NZ_JBHTHZ010000002.1"/>
</dbReference>
<proteinExistence type="predicted"/>
<protein>
    <submittedName>
        <fullName evidence="1">DUF4348 domain-containing protein</fullName>
    </submittedName>
</protein>
<keyword evidence="2" id="KW-1185">Reference proteome</keyword>
<organism evidence="1 2">
    <name type="scientific">Mucilaginibacter litoreus</name>
    <dbReference type="NCBI Taxonomy" id="1048221"/>
    <lineage>
        <taxon>Bacteria</taxon>
        <taxon>Pseudomonadati</taxon>
        <taxon>Bacteroidota</taxon>
        <taxon>Sphingobacteriia</taxon>
        <taxon>Sphingobacteriales</taxon>
        <taxon>Sphingobacteriaceae</taxon>
        <taxon>Mucilaginibacter</taxon>
    </lineage>
</organism>
<evidence type="ECO:0000313" key="1">
    <source>
        <dbReference type="EMBL" id="MFD0792741.1"/>
    </source>
</evidence>
<evidence type="ECO:0000313" key="2">
    <source>
        <dbReference type="Proteomes" id="UP001597010"/>
    </source>
</evidence>
<comment type="caution">
    <text evidence="1">The sequence shown here is derived from an EMBL/GenBank/DDBJ whole genome shotgun (WGS) entry which is preliminary data.</text>
</comment>
<gene>
    <name evidence="1" type="ORF">ACFQZX_03880</name>
</gene>